<dbReference type="InterPro" id="IPR000644">
    <property type="entry name" value="CBS_dom"/>
</dbReference>
<dbReference type="SMART" id="SM00116">
    <property type="entry name" value="CBS"/>
    <property type="match status" value="2"/>
</dbReference>
<evidence type="ECO:0000259" key="3">
    <source>
        <dbReference type="PROSITE" id="PS51371"/>
    </source>
</evidence>
<sequence>MRARDIMTSPVIAVVPETRIKKAAALLAEYGFSGLPVVDSDEHLVGMVTEADLVRDRVPSDPRAHISVHPPSADGPVSTTVGEVMSSPAVAVEPGTDVADLAATLLETHQRTTPVVDGSRLVGIVTRRDIVRTIAREDDTIATDVRRRLEVYGGTGRWQVEVHDGVVTISDTFDDDTDRHVAKVLAEAVPGVVRADTVASNGERR</sequence>
<dbReference type="Pfam" id="PF00571">
    <property type="entry name" value="CBS"/>
    <property type="match status" value="2"/>
</dbReference>
<protein>
    <submittedName>
        <fullName evidence="4">CBS domain-containing protein</fullName>
    </submittedName>
</protein>
<comment type="caution">
    <text evidence="4">The sequence shown here is derived from an EMBL/GenBank/DDBJ whole genome shotgun (WGS) entry which is preliminary data.</text>
</comment>
<dbReference type="PANTHER" id="PTHR43080">
    <property type="entry name" value="CBS DOMAIN-CONTAINING PROTEIN CBSX3, MITOCHONDRIAL"/>
    <property type="match status" value="1"/>
</dbReference>
<dbReference type="Proteomes" id="UP000185696">
    <property type="component" value="Unassembled WGS sequence"/>
</dbReference>
<feature type="domain" description="CBS" evidence="3">
    <location>
        <begin position="85"/>
        <end position="140"/>
    </location>
</feature>
<accession>A0A7Z0WLU6</accession>
<dbReference type="SUPFAM" id="SSF54631">
    <property type="entry name" value="CBS-domain pair"/>
    <property type="match status" value="1"/>
</dbReference>
<name>A0A7Z0WLU6_9PSEU</name>
<dbReference type="AlphaFoldDB" id="A0A7Z0WLU6"/>
<dbReference type="CDD" id="cd04586">
    <property type="entry name" value="CBS_pair_BON_assoc"/>
    <property type="match status" value="1"/>
</dbReference>
<reference evidence="4 5" key="1">
    <citation type="submission" date="2016-12" db="EMBL/GenBank/DDBJ databases">
        <title>The draft genome sequence of Actinophytocola xinjiangensis.</title>
        <authorList>
            <person name="Wang W."/>
            <person name="Yuan L."/>
        </authorList>
    </citation>
    <scope>NUCLEOTIDE SEQUENCE [LARGE SCALE GENOMIC DNA]</scope>
    <source>
        <strain evidence="4 5">CGMCC 4.4663</strain>
    </source>
</reference>
<keyword evidence="1 2" id="KW-0129">CBS domain</keyword>
<evidence type="ECO:0000256" key="1">
    <source>
        <dbReference type="ARBA" id="ARBA00023122"/>
    </source>
</evidence>
<dbReference type="PANTHER" id="PTHR43080:SF29">
    <property type="entry name" value="OS02G0818000 PROTEIN"/>
    <property type="match status" value="1"/>
</dbReference>
<evidence type="ECO:0000313" key="5">
    <source>
        <dbReference type="Proteomes" id="UP000185696"/>
    </source>
</evidence>
<feature type="domain" description="CBS" evidence="3">
    <location>
        <begin position="7"/>
        <end position="68"/>
    </location>
</feature>
<dbReference type="RefSeq" id="WP_075133500.1">
    <property type="nucleotide sequence ID" value="NZ_MSIF01000006.1"/>
</dbReference>
<organism evidence="4 5">
    <name type="scientific">Actinophytocola xinjiangensis</name>
    <dbReference type="NCBI Taxonomy" id="485602"/>
    <lineage>
        <taxon>Bacteria</taxon>
        <taxon>Bacillati</taxon>
        <taxon>Actinomycetota</taxon>
        <taxon>Actinomycetes</taxon>
        <taxon>Pseudonocardiales</taxon>
        <taxon>Pseudonocardiaceae</taxon>
    </lineage>
</organism>
<dbReference type="EMBL" id="MSIF01000006">
    <property type="protein sequence ID" value="OLF10511.1"/>
    <property type="molecule type" value="Genomic_DNA"/>
</dbReference>
<dbReference type="Gene3D" id="3.10.580.10">
    <property type="entry name" value="CBS-domain"/>
    <property type="match status" value="1"/>
</dbReference>
<evidence type="ECO:0000256" key="2">
    <source>
        <dbReference type="PROSITE-ProRule" id="PRU00703"/>
    </source>
</evidence>
<dbReference type="OrthoDB" id="9799454at2"/>
<gene>
    <name evidence="4" type="ORF">BLA60_15090</name>
</gene>
<dbReference type="InterPro" id="IPR046342">
    <property type="entry name" value="CBS_dom_sf"/>
</dbReference>
<proteinExistence type="predicted"/>
<dbReference type="PROSITE" id="PS51371">
    <property type="entry name" value="CBS"/>
    <property type="match status" value="2"/>
</dbReference>
<evidence type="ECO:0000313" key="4">
    <source>
        <dbReference type="EMBL" id="OLF10511.1"/>
    </source>
</evidence>
<dbReference type="InterPro" id="IPR051257">
    <property type="entry name" value="Diverse_CBS-Domain"/>
</dbReference>
<keyword evidence="5" id="KW-1185">Reference proteome</keyword>